<dbReference type="PDB" id="6VR4">
    <property type="method" value="X-ray"/>
    <property type="resolution" value="3.50 A"/>
    <property type="chains" value="A/B=1-2180"/>
</dbReference>
<name>S0A2C3_9CAUD</name>
<gene>
    <name evidence="1" type="ORF">Phi14:2_gp077</name>
</gene>
<protein>
    <submittedName>
        <fullName evidence="1">Structural protein</fullName>
    </submittedName>
</protein>
<organism evidence="1 2">
    <name type="scientific">Cellulophaga phage phi14:2</name>
    <dbReference type="NCBI Taxonomy" id="1327990"/>
    <lineage>
        <taxon>Viruses</taxon>
        <taxon>Duplodnaviria</taxon>
        <taxon>Heunggongvirae</taxon>
        <taxon>Uroviricota</taxon>
        <taxon>Caudoviricetes</taxon>
        <taxon>Crassvirales</taxon>
        <taxon>Steigviridae</taxon>
        <taxon>Asinivirinae</taxon>
        <taxon>Akihdevirus</taxon>
        <taxon>Akihdevirus balticus</taxon>
    </lineage>
</organism>
<reference evidence="2" key="2">
    <citation type="submission" date="2013-03" db="EMBL/GenBank/DDBJ databases">
        <title>The Cellulophaga phages: a novel, diverse, and globally ubiquitous model system.</title>
        <authorList>
            <person name="Holmfeldt K."/>
            <person name="Solonenko N."/>
            <person name="Shah M."/>
            <person name="Corrier K."/>
            <person name="Riemann L."/>
            <person name="VerBerkmoes N.C."/>
            <person name="Sullivan M.B."/>
        </authorList>
    </citation>
    <scope>NUCLEOTIDE SEQUENCE [LARGE SCALE GENOMIC DNA]</scope>
</reference>
<dbReference type="KEGG" id="vg:16797463"/>
<evidence type="ECO:0007829" key="3">
    <source>
        <dbReference type="PDB" id="6VR4"/>
    </source>
</evidence>
<reference evidence="3" key="3">
    <citation type="journal article" date="2021" name="Nature">
        <title>Structure and function of virion RNA polymerase of a crAss-like phage.</title>
        <authorList>
            <person name="Drobysheva A.V."/>
            <person name="Panafidina S.A."/>
            <person name="Kolesnik M.V."/>
            <person name="Klimuk E.I."/>
            <person name="Minakhin L."/>
            <person name="Yakunina M.V."/>
            <person name="Borukhov S."/>
            <person name="Nilsson E."/>
            <person name="Holmfeldt K."/>
            <person name="Yutin N."/>
            <person name="Makarova K.S."/>
            <person name="Koonin E.V."/>
            <person name="Severinov K.V."/>
            <person name="Leiman P.G."/>
            <person name="Sokolova M.L."/>
        </authorList>
    </citation>
    <scope>X-RAY CRYSTALLOGRAPHY (3.50 ANGSTROMS)</scope>
</reference>
<keyword evidence="3" id="KW-0002">3D-structure</keyword>
<reference evidence="1 2" key="1">
    <citation type="journal article" date="2013" name="Proc. Natl. Acad. Sci. U.S.A.">
        <title>Twelve previously unknown phage genera are ubiquitous in global oceans.</title>
        <authorList>
            <person name="Holmfeldt K."/>
            <person name="Solonenko N."/>
            <person name="Shah M."/>
            <person name="Corrier K."/>
            <person name="Riemann L."/>
            <person name="Verberkmoes N.C."/>
            <person name="Sullivan M.B."/>
        </authorList>
    </citation>
    <scope>NUCLEOTIDE SEQUENCE [LARGE SCALE GENOMIC DNA]</scope>
    <source>
        <strain evidence="1">Phi14:2</strain>
    </source>
</reference>
<dbReference type="SMR" id="S0A2C3"/>
<keyword evidence="2" id="KW-1185">Reference proteome</keyword>
<dbReference type="EMBL" id="KC821624">
    <property type="protein sequence ID" value="AGO48955.1"/>
    <property type="molecule type" value="Genomic_DNA"/>
</dbReference>
<dbReference type="Proteomes" id="UP000014725">
    <property type="component" value="Segment"/>
</dbReference>
<evidence type="ECO:0000313" key="2">
    <source>
        <dbReference type="Proteomes" id="UP000014725"/>
    </source>
</evidence>
<evidence type="ECO:0000313" key="1">
    <source>
        <dbReference type="EMBL" id="AGO48955.1"/>
    </source>
</evidence>
<proteinExistence type="evidence at protein level"/>
<accession>S0A2C3</accession>
<dbReference type="GeneID" id="16797463"/>
<sequence length="2180" mass="247446">MACKIENIKYKGKEVESKLGSQLIDIFNDLDRAKEEYDKLSSPEFIAKFGDWINDEVERNVNEDGEPLLIQDVRQDSSKHYFFILKNGERFDLLTREFDSFTSPDLTNEIKEITDQLSYYIYNKHFSSDFEQVEGAKLNIQNEISQFVKEGKAPVQAAYNKLQDPDIKDLLDYYDNIEKHSDEFESEIVKFFSEKKLIIKDAELEDVTQEGLNEGLQGGDLVQAFEKNSKDNATANVKLMLSFLPKIDNLTGEPALGDYLNKPVFRSFDSIHSELLEVLSDITTLHVQGEVLDVFSSMYNKIKELADFKKSFKPLLEILDTIDEQKKTEFVQAFYLSKINFYTTTIETLETEDQNNTLTTFKVQNVSNANNPISSKLTEYYTNFKYKILPGGKLNKGKLKDLQSTVTSLLEKTRKENNPKYKSDSDFYEVFEEGVVELMQVFEDLGVDSITFEAMDIFLKQFRFDLPENNAYKIMYQQYQGKLTNLNNLLKDIQSNKINPYKINPFKNYSNLIFNSLAEAENYFIENNNESTIFSNGKTYWNFARPSYISNRINTFKNNPGVLRQLLNTSYGQSSLWAKHLLGEEKNVTGDFVLAGNARESASENRLKSLELSIFNSLQEKDKGAEGNDNGSISIVDQLADKLNKVLRGGTKNGTSIYSTVTPGDKSTLHEIKIDHFIPETISSFSNGTMIFNDKIVNAFTDHFVSEVNRMKEAYQELETLPESKRVVHYHTDARGNVMKDGKLAGNAFKSGHILSELSFDQITQDDNEMLKLYNEDGSPINPKGAVSNEQKILIKQTINKVLNQRIKENIRYFKDQGLVIDTVNKDGNKGFHFHGLDKSIMSEYTDDIQLTEFDISHVVSDFTLNSILASIEYTKLFTGDPANYKNMVDFFKRVPATYTNGTNLRLGLEANDHLFDVAVLENIVKPSAYLKEIGESLKLSDLSEAEKKYILEAYEDVNQTDAQAWITPKRWAFLISRTGKWNSKYQSVYNKILKSESLDASEMKLAAQPLKGVYFGLVNNTPTYLKYSQAVLLPQLVAGTQLQSLADAMNKQDIGESIVLDGVKVGATTPNIVTDENGDILKSISLNPLTLSNADWKLQQDLPVKTIKPTLLGSQIQKNIYSSLTDEATYTIENEAFNGSGMFQAINDTVSAMSNLSIAGLSSELGKDSEGKIDKRKLYDMLEREMLDKGSAINLLKSIQKNLPIEAMPGIKDKLYNIVFSKINSAAVKLKTNGGSFIQLSNFGLDKQTADAKGITWLVEPSDLKPPVIEKDADGKNYIRPGQIFMSHVQIAKLVPDYAKMDSKTLSSMIDPKALRAIGYRIPNQGQSSNDPLQIVGILPEAMGDTIVAYTEIPTKTGSDFDIDKMYVMLPNFKVEHTKKSFKLAKDYIAQNEITVEEMYDELEDHGFNIDDIANGEEVTESAITEAFIKNHILNSNSELEYHNDFVKQHNIDAVNKIDFLGYSEELHKNKSEQLQNRLFDLYWAVLTNEKTYGDLITPIDFPHVKDEIKRVFGDNSKQTGENLKFHDPLYQLKLKFTYAGGKSGVGITANMLVDHNRSKGIDMQFNQYNLGVGHTQNGNTVFDKEYSEELNGTRFKIKDTISAFLNAFVDNAKDPYINDGNFNTYTSSVAFMLIRAGVHPDWIISFIGQPVLRELADFTQRYESKIIPKEDVGKSSFDIIVEKYETINQESYKDAESRAFSLDTLQESIEVGVHGIDLDVLKTFKGFQEQAKRLNESVQLSRFDTNGSGKNILDLIILKNKIKNLYVSEQTQQKGSMMNHFKKYHNNGKITSLGTQVKNTLLFTDDILNNNPSLFLLGSKPIQDLVNSISNNLVDSRGGSRGLLTNEDVGKLFYKEVYKYIMADFAPFKVGDPMAYIKDTIFDLVNYKTEDKQYDSSNFFIENMTVYENSFGITNKNKSVDFQDRLYRSAYDLMMENPELANKMFISSFLMNGFENKLIDIKEYIPYQWFLENDIRSFIESKNTGLKDSSESLRSFEEQFIKNNSDSNILAPKVSQSVIKSIKGIKSKHVFELPINDKTKRYILGATETKEEVLPNYVKVGSDLYRLKAYREKSGVYVRTNKLGFEDPKSFLSIKEYKFGTRTGGNFTGELTKQELVYTNQWVNENITLANGYISADSRTVDNPADKILEQNSLENILFSQNNVVSSDENDITKQECK</sequence>